<proteinExistence type="predicted"/>
<dbReference type="PANTHER" id="PTHR34322">
    <property type="entry name" value="TRANSPOSASE, Y1_TNP DOMAIN-CONTAINING"/>
    <property type="match status" value="1"/>
</dbReference>
<dbReference type="SMART" id="SM01321">
    <property type="entry name" value="Y1_Tnp"/>
    <property type="match status" value="1"/>
</dbReference>
<dbReference type="Pfam" id="PF01797">
    <property type="entry name" value="Y1_Tnp"/>
    <property type="match status" value="1"/>
</dbReference>
<evidence type="ECO:0000313" key="3">
    <source>
        <dbReference type="Proteomes" id="UP000231434"/>
    </source>
</evidence>
<comment type="caution">
    <text evidence="2">The sequence shown here is derived from an EMBL/GenBank/DDBJ whole genome shotgun (WGS) entry which is preliminary data.</text>
</comment>
<dbReference type="Proteomes" id="UP000231434">
    <property type="component" value="Unassembled WGS sequence"/>
</dbReference>
<feature type="domain" description="Transposase IS200-like" evidence="1">
    <location>
        <begin position="8"/>
        <end position="149"/>
    </location>
</feature>
<dbReference type="InterPro" id="IPR002686">
    <property type="entry name" value="Transposase_17"/>
</dbReference>
<accession>A0A2M8KMS1</accession>
<organism evidence="2 3">
    <name type="scientific">Candidatus Roizmanbacteria bacterium CG10_big_fil_rev_8_21_14_0_10_36_26</name>
    <dbReference type="NCBI Taxonomy" id="1974851"/>
    <lineage>
        <taxon>Bacteria</taxon>
        <taxon>Candidatus Roizmaniibacteriota</taxon>
    </lineage>
</organism>
<dbReference type="SUPFAM" id="SSF143422">
    <property type="entry name" value="Transposase IS200-like"/>
    <property type="match status" value="1"/>
</dbReference>
<sequence length="215" mass="26164">MRRKEKFIEKEIFHICNKSIANFKIFNKNESCLRFLEILEYYNDFKIVKSFSDYLNINKKYDYRGLLHLKKKPRVKFLCFCIMPDHYHLLLKIISKDFSLFISRVENSYSRYFNLKHKRKGPLWQSSFKAVRIVSNVQLLHVSRYIHLNPTSKCLVNKPEDWQFSSYKDYVSNDIFFKKTFKEISISNTKSYMKFVEDQQDYQKKLKQIKNLLLD</sequence>
<dbReference type="GO" id="GO:0004803">
    <property type="term" value="F:transposase activity"/>
    <property type="evidence" value="ECO:0007669"/>
    <property type="project" value="InterPro"/>
</dbReference>
<dbReference type="GO" id="GO:0003677">
    <property type="term" value="F:DNA binding"/>
    <property type="evidence" value="ECO:0007669"/>
    <property type="project" value="InterPro"/>
</dbReference>
<dbReference type="AlphaFoldDB" id="A0A2M8KMS1"/>
<dbReference type="Gene3D" id="3.30.70.1290">
    <property type="entry name" value="Transposase IS200-like"/>
    <property type="match status" value="1"/>
</dbReference>
<gene>
    <name evidence="2" type="ORF">COU86_00125</name>
</gene>
<protein>
    <recommendedName>
        <fullName evidence="1">Transposase IS200-like domain-containing protein</fullName>
    </recommendedName>
</protein>
<evidence type="ECO:0000313" key="2">
    <source>
        <dbReference type="EMBL" id="PJE61226.1"/>
    </source>
</evidence>
<dbReference type="EMBL" id="PFEB01000002">
    <property type="protein sequence ID" value="PJE61226.1"/>
    <property type="molecule type" value="Genomic_DNA"/>
</dbReference>
<evidence type="ECO:0000259" key="1">
    <source>
        <dbReference type="SMART" id="SM01321"/>
    </source>
</evidence>
<dbReference type="GO" id="GO:0006313">
    <property type="term" value="P:DNA transposition"/>
    <property type="evidence" value="ECO:0007669"/>
    <property type="project" value="InterPro"/>
</dbReference>
<dbReference type="InterPro" id="IPR036515">
    <property type="entry name" value="Transposase_17_sf"/>
</dbReference>
<name>A0A2M8KMS1_9BACT</name>
<dbReference type="PANTHER" id="PTHR34322:SF2">
    <property type="entry name" value="TRANSPOSASE IS200-LIKE DOMAIN-CONTAINING PROTEIN"/>
    <property type="match status" value="1"/>
</dbReference>
<reference evidence="3" key="1">
    <citation type="submission" date="2017-09" db="EMBL/GenBank/DDBJ databases">
        <title>Depth-based differentiation of microbial function through sediment-hosted aquifers and enrichment of novel symbionts in the deep terrestrial subsurface.</title>
        <authorList>
            <person name="Probst A.J."/>
            <person name="Ladd B."/>
            <person name="Jarett J.K."/>
            <person name="Geller-Mcgrath D.E."/>
            <person name="Sieber C.M.K."/>
            <person name="Emerson J.B."/>
            <person name="Anantharaman K."/>
            <person name="Thomas B.C."/>
            <person name="Malmstrom R."/>
            <person name="Stieglmeier M."/>
            <person name="Klingl A."/>
            <person name="Woyke T."/>
            <person name="Ryan C.M."/>
            <person name="Banfield J.F."/>
        </authorList>
    </citation>
    <scope>NUCLEOTIDE SEQUENCE [LARGE SCALE GENOMIC DNA]</scope>
</reference>